<sequence length="415" mass="46115">MPALRTSIDAKRRTLQWACAIVFAVAHALVPHSASAQARTAASPAQARGSAAQQQTEREADAAREHGDTQASLKLYEAALAHRPQWQQGWWYYGSLLYDANRYADAARAFRKLTKLNDQLGDAWGMLGLCEFEVREYPAAYQDLQRTQRLSITEPSLQKIVDYHLALLLNVHGDADAALVLLSSLYVGGVRSEDLQVAMGLSLLRVPIFPADLDPSRDALVHDAGNLAALLATRQYEKAALSFQDMFARYPTVPFLHYAYGGMLASQARDADAEAQFKAETELSPDSVYPYLEWAFVAMKTKDYAESKRLANLALQRNANSFLAHYILGNSMLLSDDPKSAVPELELAKKLAPQMPDIRYSLSRAYARLGQADLARQEQADFRELQKKNAVDRLQLVKRYPGAQPITGVRPTTTQ</sequence>
<evidence type="ECO:0000256" key="6">
    <source>
        <dbReference type="ARBA" id="ARBA00023136"/>
    </source>
</evidence>
<dbReference type="InterPro" id="IPR011990">
    <property type="entry name" value="TPR-like_helical_dom_sf"/>
</dbReference>
<keyword evidence="6" id="KW-0472">Membrane</keyword>
<name>A0ABW9KRV8_9BACT</name>
<keyword evidence="5" id="KW-1133">Transmembrane helix</keyword>
<keyword evidence="2" id="KW-0812">Transmembrane</keyword>
<feature type="region of interest" description="Disordered" evidence="7">
    <location>
        <begin position="40"/>
        <end position="66"/>
    </location>
</feature>
<evidence type="ECO:0000256" key="7">
    <source>
        <dbReference type="SAM" id="MobiDB-lite"/>
    </source>
</evidence>
<gene>
    <name evidence="9" type="ORF">ACK2TP_16785</name>
</gene>
<keyword evidence="3" id="KW-0677">Repeat</keyword>
<keyword evidence="4" id="KW-0802">TPR repeat</keyword>
<evidence type="ECO:0000256" key="4">
    <source>
        <dbReference type="ARBA" id="ARBA00022803"/>
    </source>
</evidence>
<feature type="compositionally biased region" description="Basic and acidic residues" evidence="7">
    <location>
        <begin position="56"/>
        <end position="66"/>
    </location>
</feature>
<dbReference type="PANTHER" id="PTHR46208:SF1">
    <property type="entry name" value="MITOCHONDRIAL IMPORT RECEPTOR SUBUNIT TOM70"/>
    <property type="match status" value="1"/>
</dbReference>
<feature type="compositionally biased region" description="Low complexity" evidence="7">
    <location>
        <begin position="40"/>
        <end position="55"/>
    </location>
</feature>
<dbReference type="SUPFAM" id="SSF48452">
    <property type="entry name" value="TPR-like"/>
    <property type="match status" value="2"/>
</dbReference>
<evidence type="ECO:0000256" key="1">
    <source>
        <dbReference type="ARBA" id="ARBA00004370"/>
    </source>
</evidence>
<accession>A0ABW9KRV8</accession>
<dbReference type="RefSeq" id="WP_263414408.1">
    <property type="nucleotide sequence ID" value="NZ_BAABBH010000001.1"/>
</dbReference>
<dbReference type="Gene3D" id="1.25.40.10">
    <property type="entry name" value="Tetratricopeptide repeat domain"/>
    <property type="match status" value="2"/>
</dbReference>
<comment type="caution">
    <text evidence="9">The sequence shown here is derived from an EMBL/GenBank/DDBJ whole genome shotgun (WGS) entry which is preliminary data.</text>
</comment>
<proteinExistence type="predicted"/>
<dbReference type="EMBL" id="JBJYXY010000001">
    <property type="protein sequence ID" value="MFN2977430.1"/>
    <property type="molecule type" value="Genomic_DNA"/>
</dbReference>
<keyword evidence="8" id="KW-0732">Signal</keyword>
<feature type="chain" id="PRO_5046088991" evidence="8">
    <location>
        <begin position="29"/>
        <end position="415"/>
    </location>
</feature>
<evidence type="ECO:0000256" key="5">
    <source>
        <dbReference type="ARBA" id="ARBA00022989"/>
    </source>
</evidence>
<evidence type="ECO:0000256" key="2">
    <source>
        <dbReference type="ARBA" id="ARBA00022692"/>
    </source>
</evidence>
<reference evidence="9 10" key="1">
    <citation type="submission" date="2024-12" db="EMBL/GenBank/DDBJ databases">
        <authorList>
            <person name="Lee Y."/>
        </authorList>
    </citation>
    <scope>NUCLEOTIDE SEQUENCE [LARGE SCALE GENOMIC DNA]</scope>
    <source>
        <strain evidence="9 10">03SUJ4</strain>
    </source>
</reference>
<organism evidence="9 10">
    <name type="scientific">Terriglobus aquaticus</name>
    <dbReference type="NCBI Taxonomy" id="940139"/>
    <lineage>
        <taxon>Bacteria</taxon>
        <taxon>Pseudomonadati</taxon>
        <taxon>Acidobacteriota</taxon>
        <taxon>Terriglobia</taxon>
        <taxon>Terriglobales</taxon>
        <taxon>Acidobacteriaceae</taxon>
        <taxon>Terriglobus</taxon>
    </lineage>
</organism>
<protein>
    <submittedName>
        <fullName evidence="9">Tetratricopeptide repeat protein</fullName>
    </submittedName>
</protein>
<keyword evidence="10" id="KW-1185">Reference proteome</keyword>
<dbReference type="Proteomes" id="UP001634747">
    <property type="component" value="Unassembled WGS sequence"/>
</dbReference>
<comment type="subcellular location">
    <subcellularLocation>
        <location evidence="1">Membrane</location>
    </subcellularLocation>
</comment>
<evidence type="ECO:0000256" key="3">
    <source>
        <dbReference type="ARBA" id="ARBA00022737"/>
    </source>
</evidence>
<dbReference type="PANTHER" id="PTHR46208">
    <property type="entry name" value="MITOCHONDRIAL IMPORT RECEPTOR SUBUNIT TOM70"/>
    <property type="match status" value="1"/>
</dbReference>
<evidence type="ECO:0000313" key="9">
    <source>
        <dbReference type="EMBL" id="MFN2977430.1"/>
    </source>
</evidence>
<dbReference type="Pfam" id="PF13432">
    <property type="entry name" value="TPR_16"/>
    <property type="match status" value="1"/>
</dbReference>
<evidence type="ECO:0000256" key="8">
    <source>
        <dbReference type="SAM" id="SignalP"/>
    </source>
</evidence>
<feature type="signal peptide" evidence="8">
    <location>
        <begin position="1"/>
        <end position="28"/>
    </location>
</feature>
<evidence type="ECO:0000313" key="10">
    <source>
        <dbReference type="Proteomes" id="UP001634747"/>
    </source>
</evidence>